<keyword evidence="3" id="KW-1185">Reference proteome</keyword>
<evidence type="ECO:0000256" key="1">
    <source>
        <dbReference type="SAM" id="Phobius"/>
    </source>
</evidence>
<dbReference type="Proteomes" id="UP000002279">
    <property type="component" value="Chromosome 3"/>
</dbReference>
<organism evidence="2 3">
    <name type="scientific">Ornithorhynchus anatinus</name>
    <name type="common">Duckbill platypus</name>
    <dbReference type="NCBI Taxonomy" id="9258"/>
    <lineage>
        <taxon>Eukaryota</taxon>
        <taxon>Metazoa</taxon>
        <taxon>Chordata</taxon>
        <taxon>Craniata</taxon>
        <taxon>Vertebrata</taxon>
        <taxon>Euteleostomi</taxon>
        <taxon>Mammalia</taxon>
        <taxon>Monotremata</taxon>
        <taxon>Ornithorhynchidae</taxon>
        <taxon>Ornithorhynchus</taxon>
    </lineage>
</organism>
<protein>
    <submittedName>
        <fullName evidence="2">Uncharacterized protein</fullName>
    </submittedName>
</protein>
<dbReference type="InParanoid" id="A0A6I8NFJ6"/>
<evidence type="ECO:0000313" key="2">
    <source>
        <dbReference type="Ensembl" id="ENSOANP00000039875.1"/>
    </source>
</evidence>
<dbReference type="InterPro" id="IPR035275">
    <property type="entry name" value="Smim3"/>
</dbReference>
<reference evidence="2" key="2">
    <citation type="submission" date="2025-08" db="UniProtKB">
        <authorList>
            <consortium name="Ensembl"/>
        </authorList>
    </citation>
    <scope>IDENTIFICATION</scope>
    <source>
        <strain evidence="2">Glennie</strain>
    </source>
</reference>
<keyword evidence="1" id="KW-0812">Transmembrane</keyword>
<reference evidence="2 3" key="1">
    <citation type="journal article" date="2008" name="Nature">
        <title>Genome analysis of the platypus reveals unique signatures of evolution.</title>
        <authorList>
            <person name="Warren W.C."/>
            <person name="Hillier L.W."/>
            <person name="Marshall Graves J.A."/>
            <person name="Birney E."/>
            <person name="Ponting C.P."/>
            <person name="Grutzner F."/>
            <person name="Belov K."/>
            <person name="Miller W."/>
            <person name="Clarke L."/>
            <person name="Chinwalla A.T."/>
            <person name="Yang S.P."/>
            <person name="Heger A."/>
            <person name="Locke D.P."/>
            <person name="Miethke P."/>
            <person name="Waters P.D."/>
            <person name="Veyrunes F."/>
            <person name="Fulton L."/>
            <person name="Fulton B."/>
            <person name="Graves T."/>
            <person name="Wallis J."/>
            <person name="Puente X.S."/>
            <person name="Lopez-Otin C."/>
            <person name="Ordonez G.R."/>
            <person name="Eichler E.E."/>
            <person name="Chen L."/>
            <person name="Cheng Z."/>
            <person name="Deakin J.E."/>
            <person name="Alsop A."/>
            <person name="Thompson K."/>
            <person name="Kirby P."/>
            <person name="Papenfuss A.T."/>
            <person name="Wakefield M.J."/>
            <person name="Olender T."/>
            <person name="Lancet D."/>
            <person name="Huttley G.A."/>
            <person name="Smit A.F."/>
            <person name="Pask A."/>
            <person name="Temple-Smith P."/>
            <person name="Batzer M.A."/>
            <person name="Walker J.A."/>
            <person name="Konkel M.K."/>
            <person name="Harris R.S."/>
            <person name="Whittington C.M."/>
            <person name="Wong E.S."/>
            <person name="Gemmell N.J."/>
            <person name="Buschiazzo E."/>
            <person name="Vargas Jentzsch I.M."/>
            <person name="Merkel A."/>
            <person name="Schmitz J."/>
            <person name="Zemann A."/>
            <person name="Churakov G."/>
            <person name="Kriegs J.O."/>
            <person name="Brosius J."/>
            <person name="Murchison E.P."/>
            <person name="Sachidanandam R."/>
            <person name="Smith C."/>
            <person name="Hannon G.J."/>
            <person name="Tsend-Ayush E."/>
            <person name="McMillan D."/>
            <person name="Attenborough R."/>
            <person name="Rens W."/>
            <person name="Ferguson-Smith M."/>
            <person name="Lefevre C.M."/>
            <person name="Sharp J.A."/>
            <person name="Nicholas K.R."/>
            <person name="Ray D.A."/>
            <person name="Kube M."/>
            <person name="Reinhardt R."/>
            <person name="Pringle T.H."/>
            <person name="Taylor J."/>
            <person name="Jones R.C."/>
            <person name="Nixon B."/>
            <person name="Dacheux J.L."/>
            <person name="Niwa H."/>
            <person name="Sekita Y."/>
            <person name="Huang X."/>
            <person name="Stark A."/>
            <person name="Kheradpour P."/>
            <person name="Kellis M."/>
            <person name="Flicek P."/>
            <person name="Chen Y."/>
            <person name="Webber C."/>
            <person name="Hardison R."/>
            <person name="Nelson J."/>
            <person name="Hallsworth-Pepin K."/>
            <person name="Delehaunty K."/>
            <person name="Markovic C."/>
            <person name="Minx P."/>
            <person name="Feng Y."/>
            <person name="Kremitzki C."/>
            <person name="Mitreva M."/>
            <person name="Glasscock J."/>
            <person name="Wylie T."/>
            <person name="Wohldmann P."/>
            <person name="Thiru P."/>
            <person name="Nhan M.N."/>
            <person name="Pohl C.S."/>
            <person name="Smith S.M."/>
            <person name="Hou S."/>
            <person name="Nefedov M."/>
            <person name="de Jong P.J."/>
            <person name="Renfree M.B."/>
            <person name="Mardis E.R."/>
            <person name="Wilson R.K."/>
        </authorList>
    </citation>
    <scope>NUCLEOTIDE SEQUENCE [LARGE SCALE GENOMIC DNA]</scope>
    <source>
        <strain evidence="2 3">Glennie</strain>
    </source>
</reference>
<name>A0A6I8NFJ6_ORNAN</name>
<feature type="transmembrane region" description="Helical" evidence="1">
    <location>
        <begin position="12"/>
        <end position="43"/>
    </location>
</feature>
<keyword evidence="1" id="KW-1133">Transmembrane helix</keyword>
<dbReference type="Ensembl" id="ENSOANT00000070487.1">
    <property type="protein sequence ID" value="ENSOANP00000039875.1"/>
    <property type="gene ID" value="ENSOANG00000043159.1"/>
</dbReference>
<keyword evidence="1" id="KW-0472">Membrane</keyword>
<dbReference type="AlphaFoldDB" id="A0A6I8NFJ6"/>
<reference evidence="2" key="3">
    <citation type="submission" date="2025-09" db="UniProtKB">
        <authorList>
            <consortium name="Ensembl"/>
        </authorList>
    </citation>
    <scope>IDENTIFICATION</scope>
    <source>
        <strain evidence="2">Glennie</strain>
    </source>
</reference>
<dbReference type="Pfam" id="PF17307">
    <property type="entry name" value="Smim3"/>
    <property type="match status" value="1"/>
</dbReference>
<dbReference type="GeneTree" id="ENSGT00960000189354"/>
<accession>A0A6I8NFJ6</accession>
<evidence type="ECO:0000313" key="3">
    <source>
        <dbReference type="Proteomes" id="UP000002279"/>
    </source>
</evidence>
<dbReference type="OMA" id="ETILAPW"/>
<proteinExistence type="predicted"/>
<sequence length="57" mass="6152">LDAVPVPHGQTILAPWTIVLVIFATVLVMSSLMILPPAALLVWRMSRMPEISLAGTI</sequence>
<dbReference type="Bgee" id="ENSOANG00000043159">
    <property type="expression patterns" value="Expressed in adult mammalian kidney"/>
</dbReference>